<protein>
    <submittedName>
        <fullName evidence="3">Heptosyltransferase-3</fullName>
    </submittedName>
</protein>
<sequence length="348" mass="39606">MTVFKREEIKKILVIKLRAIGDVLLSTPVLKNLRHNFKDAEIDFLTEPPSREIIEGNPYVDNLIIFDRGDKSLGRFLNLRRKNYDLVIDLFCNPRSALMTFISGARYRVGYAFRGRGYAYNIKLKPREEVHHNVEFNLDALRALGLEIIDENPYLPIDESAENFAEKFFNENDLKNKLTVALIPTGTWETKRWGLEKFAELGDIVAENFNAKILIIWGNEKEFEEAKKLLSFMTTKPIILPRTSLKQLGAILKRCSFTIANDSGPMHISAVVGTPTLGIFGPTNPHAQGPFGEKHLWVRNEEIDCLGCNLTKCPIGNKCMSELKVETVYSAFLKLVEKNKDRITSKPC</sequence>
<dbReference type="AlphaFoldDB" id="A0A0S4MXP3"/>
<name>A0A0S4MXP3_9BACT</name>
<dbReference type="SUPFAM" id="SSF53756">
    <property type="entry name" value="UDP-Glycosyltransferase/glycogen phosphorylase"/>
    <property type="match status" value="1"/>
</dbReference>
<dbReference type="GO" id="GO:0008713">
    <property type="term" value="F:ADP-heptose-lipopolysaccharide heptosyltransferase activity"/>
    <property type="evidence" value="ECO:0007669"/>
    <property type="project" value="TreeGrafter"/>
</dbReference>
<dbReference type="InterPro" id="IPR051199">
    <property type="entry name" value="LPS_LOS_Heptosyltrfase"/>
</dbReference>
<gene>
    <name evidence="3" type="ORF">JGI1_00833</name>
</gene>
<dbReference type="Gene3D" id="3.40.50.2000">
    <property type="entry name" value="Glycogen Phosphorylase B"/>
    <property type="match status" value="2"/>
</dbReference>
<dbReference type="Proteomes" id="UP000320623">
    <property type="component" value="Unassembled WGS sequence"/>
</dbReference>
<dbReference type="PANTHER" id="PTHR30160">
    <property type="entry name" value="TETRAACYLDISACCHARIDE 4'-KINASE-RELATED"/>
    <property type="match status" value="1"/>
</dbReference>
<reference evidence="4" key="1">
    <citation type="submission" date="2015-11" db="EMBL/GenBank/DDBJ databases">
        <authorList>
            <person name="Varghese N."/>
        </authorList>
    </citation>
    <scope>NUCLEOTIDE SEQUENCE [LARGE SCALE GENOMIC DNA]</scope>
</reference>
<dbReference type="CDD" id="cd03789">
    <property type="entry name" value="GT9_LPS_heptosyltransferase"/>
    <property type="match status" value="1"/>
</dbReference>
<keyword evidence="4" id="KW-1185">Reference proteome</keyword>
<dbReference type="RefSeq" id="WP_140944605.1">
    <property type="nucleotide sequence ID" value="NZ_FAOO01000004.1"/>
</dbReference>
<evidence type="ECO:0000313" key="4">
    <source>
        <dbReference type="Proteomes" id="UP000320623"/>
    </source>
</evidence>
<evidence type="ECO:0000256" key="1">
    <source>
        <dbReference type="ARBA" id="ARBA00022676"/>
    </source>
</evidence>
<dbReference type="STRING" id="1643428.GCA_001442855_00812"/>
<keyword evidence="2 3" id="KW-0808">Transferase</keyword>
<dbReference type="GO" id="GO:0005829">
    <property type="term" value="C:cytosol"/>
    <property type="evidence" value="ECO:0007669"/>
    <property type="project" value="TreeGrafter"/>
</dbReference>
<accession>A0A0S4MXP3</accession>
<evidence type="ECO:0000313" key="3">
    <source>
        <dbReference type="EMBL" id="CUU03740.1"/>
    </source>
</evidence>
<dbReference type="OrthoDB" id="9768048at2"/>
<dbReference type="Pfam" id="PF01075">
    <property type="entry name" value="Glyco_transf_9"/>
    <property type="match status" value="1"/>
</dbReference>
<proteinExistence type="predicted"/>
<keyword evidence="1" id="KW-0328">Glycosyltransferase</keyword>
<dbReference type="InterPro" id="IPR002201">
    <property type="entry name" value="Glyco_trans_9"/>
</dbReference>
<organism evidence="3 4">
    <name type="scientific">Candidatus Thermokryptus mobilis</name>
    <dbReference type="NCBI Taxonomy" id="1643428"/>
    <lineage>
        <taxon>Bacteria</taxon>
        <taxon>Pseudomonadati</taxon>
        <taxon>Candidatus Kryptoniota</taxon>
        <taxon>Candidatus Thermokryptus</taxon>
    </lineage>
</organism>
<dbReference type="GO" id="GO:0009244">
    <property type="term" value="P:lipopolysaccharide core region biosynthetic process"/>
    <property type="evidence" value="ECO:0007669"/>
    <property type="project" value="TreeGrafter"/>
</dbReference>
<evidence type="ECO:0000256" key="2">
    <source>
        <dbReference type="ARBA" id="ARBA00022679"/>
    </source>
</evidence>
<dbReference type="EMBL" id="FAOO01000004">
    <property type="protein sequence ID" value="CUU03740.1"/>
    <property type="molecule type" value="Genomic_DNA"/>
</dbReference>